<keyword evidence="2" id="KW-1133">Transmembrane helix</keyword>
<feature type="transmembrane region" description="Helical" evidence="2">
    <location>
        <begin position="462"/>
        <end position="480"/>
    </location>
</feature>
<dbReference type="OrthoDB" id="6497070at2759"/>
<sequence>AHGLDYETNETDYESSGASDDSDESTGCSVDQFLTDMTPEDINDQNISRSHIVNSFNETIARVVRLDKMLGDFANKMQKPLAIRVMDVMYTSPPETLGQAFEGKYCFIKVIIPYDSRETREFKSYTFDWNNDFEANIYGMKDIVNDYIRVFNGVTHRMGICMPSTCTAIEMQNIINEIQFPLTRFPIEMSELECTTKYETKTYRWSQLFSIIFFAIILTLPIITPLQVLKFPGYMLDKHIPGLTVQAHGLDYETNDTDYESSGASGDSDESTGCSVDQFLTDMTPEDINDQNISRSHIVNSFNETIARVVRLDKMLDLDSFITSILPSGMSQGSFSTYGNYDQCLKVKSPPETLGQAFEGKYCFIKVIIPYDSRETREFKSYTFDWNNDFEANIYGMKDIVNDYIRVFNGVTHRMGICIPSTCMAIEMQNIINEIQFPLTRFPIEMSELECTTKYETKTYRWSQLFSIIFFAIILTLNILCNHIDPGLLPFLNDMWRNSLYFYLHQGYMVEMFTVITGFLTSYSILNKLNRDSSKFNYITHVLKIYLKTTLVMIGHLIIVHILDTIGQGPHWKRFGQMNYIQNCDNFFDNYILHTQNYMLFNRNILNMCAPYAYYLCVYIHLSILAPRRSSHMERRYLLAILYYSQWSVSVINLRWIRVFAKFALGIYMFQFRIFMLDIRSRTHPDYFTLNYFWKKVFFDLITTCAVTYIFMMTIETFATYLLELTCRFQRFHRSRTQVLDTAFKQLLSIDCLVNTADCLAI</sequence>
<evidence type="ECO:0000256" key="1">
    <source>
        <dbReference type="SAM" id="MobiDB-lite"/>
    </source>
</evidence>
<organism evidence="4">
    <name type="scientific">Oppiella nova</name>
    <dbReference type="NCBI Taxonomy" id="334625"/>
    <lineage>
        <taxon>Eukaryota</taxon>
        <taxon>Metazoa</taxon>
        <taxon>Ecdysozoa</taxon>
        <taxon>Arthropoda</taxon>
        <taxon>Chelicerata</taxon>
        <taxon>Arachnida</taxon>
        <taxon>Acari</taxon>
        <taxon>Acariformes</taxon>
        <taxon>Sarcoptiformes</taxon>
        <taxon>Oribatida</taxon>
        <taxon>Brachypylina</taxon>
        <taxon>Oppioidea</taxon>
        <taxon>Oppiidae</taxon>
        <taxon>Oppiella</taxon>
    </lineage>
</organism>
<dbReference type="EMBL" id="CAJPVJ010000961">
    <property type="protein sequence ID" value="CAG2163769.1"/>
    <property type="molecule type" value="Genomic_DNA"/>
</dbReference>
<feature type="transmembrane region" description="Helical" evidence="2">
    <location>
        <begin position="697"/>
        <end position="723"/>
    </location>
</feature>
<feature type="transmembrane region" description="Helical" evidence="2">
    <location>
        <begin position="545"/>
        <end position="563"/>
    </location>
</feature>
<keyword evidence="5" id="KW-1185">Reference proteome</keyword>
<dbReference type="Proteomes" id="UP000728032">
    <property type="component" value="Unassembled WGS sequence"/>
</dbReference>
<dbReference type="PANTHER" id="PTHR11161:SF0">
    <property type="entry name" value="O-ACYLTRANSFERASE LIKE PROTEIN"/>
    <property type="match status" value="1"/>
</dbReference>
<feature type="transmembrane region" description="Helical" evidence="2">
    <location>
        <begin position="500"/>
        <end position="525"/>
    </location>
</feature>
<dbReference type="Pfam" id="PF20146">
    <property type="entry name" value="NRF"/>
    <property type="match status" value="1"/>
</dbReference>
<dbReference type="EMBL" id="OC915786">
    <property type="protein sequence ID" value="CAD7641936.1"/>
    <property type="molecule type" value="Genomic_DNA"/>
</dbReference>
<reference evidence="4" key="1">
    <citation type="submission" date="2020-11" db="EMBL/GenBank/DDBJ databases">
        <authorList>
            <person name="Tran Van P."/>
        </authorList>
    </citation>
    <scope>NUCLEOTIDE SEQUENCE</scope>
</reference>
<gene>
    <name evidence="4" type="ORF">ONB1V03_LOCUS3334</name>
</gene>
<evidence type="ECO:0000259" key="3">
    <source>
        <dbReference type="Pfam" id="PF20146"/>
    </source>
</evidence>
<evidence type="ECO:0000313" key="4">
    <source>
        <dbReference type="EMBL" id="CAD7641936.1"/>
    </source>
</evidence>
<feature type="transmembrane region" description="Helical" evidence="2">
    <location>
        <begin position="605"/>
        <end position="625"/>
    </location>
</feature>
<feature type="transmembrane region" description="Helical" evidence="2">
    <location>
        <begin position="637"/>
        <end position="654"/>
    </location>
</feature>
<dbReference type="AlphaFoldDB" id="A0A7R9LK41"/>
<feature type="domain" description="Nose resistant-to-fluoxetine protein N-terminal" evidence="3">
    <location>
        <begin position="324"/>
        <end position="432"/>
    </location>
</feature>
<evidence type="ECO:0000313" key="5">
    <source>
        <dbReference type="Proteomes" id="UP000728032"/>
    </source>
</evidence>
<feature type="non-terminal residue" evidence="4">
    <location>
        <position position="1"/>
    </location>
</feature>
<feature type="transmembrane region" description="Helical" evidence="2">
    <location>
        <begin position="208"/>
        <end position="229"/>
    </location>
</feature>
<keyword evidence="2" id="KW-0472">Membrane</keyword>
<dbReference type="PANTHER" id="PTHR11161">
    <property type="entry name" value="O-ACYLTRANSFERASE"/>
    <property type="match status" value="1"/>
</dbReference>
<proteinExistence type="predicted"/>
<dbReference type="InterPro" id="IPR006621">
    <property type="entry name" value="Nose-resist-to-fluoxetine_N"/>
</dbReference>
<name>A0A7R9LK41_9ACAR</name>
<accession>A0A7R9LK41</accession>
<evidence type="ECO:0000256" key="2">
    <source>
        <dbReference type="SAM" id="Phobius"/>
    </source>
</evidence>
<feature type="non-terminal residue" evidence="4">
    <location>
        <position position="762"/>
    </location>
</feature>
<feature type="region of interest" description="Disordered" evidence="1">
    <location>
        <begin position="1"/>
        <end position="28"/>
    </location>
</feature>
<protein>
    <recommendedName>
        <fullName evidence="3">Nose resistant-to-fluoxetine protein N-terminal domain-containing protein</fullName>
    </recommendedName>
</protein>
<dbReference type="InterPro" id="IPR052728">
    <property type="entry name" value="O2_lipid_transport_reg"/>
</dbReference>
<keyword evidence="2" id="KW-0812">Transmembrane</keyword>